<sequence>MNNRNTSLKWLKEKVNIFIDNRIEDVNNPIMGVYGIFVENELEKNKKCVYVGRSESIYDRMFSSNGHVSMMKNRKHFISILNEARENEKIKVFIEVLEEVHFEFDNYFKDMQRLASAENYHINKYQSMNQCLHQVPEGTKISEDAWENMKKKY</sequence>
<dbReference type="Proteomes" id="UP000264883">
    <property type="component" value="Chromosome"/>
</dbReference>
<organism evidence="1 2">
    <name type="scientific">Clostridium isatidis</name>
    <dbReference type="NCBI Taxonomy" id="182773"/>
    <lineage>
        <taxon>Bacteria</taxon>
        <taxon>Bacillati</taxon>
        <taxon>Bacillota</taxon>
        <taxon>Clostridia</taxon>
        <taxon>Eubacteriales</taxon>
        <taxon>Clostridiaceae</taxon>
        <taxon>Clostridium</taxon>
    </lineage>
</organism>
<protein>
    <recommendedName>
        <fullName evidence="3">GIY-YIG domain-containing protein</fullName>
    </recommendedName>
</protein>
<name>A0A343JG52_9CLOT</name>
<evidence type="ECO:0000313" key="2">
    <source>
        <dbReference type="Proteomes" id="UP000264883"/>
    </source>
</evidence>
<proteinExistence type="predicted"/>
<evidence type="ECO:0008006" key="3">
    <source>
        <dbReference type="Google" id="ProtNLM"/>
    </source>
</evidence>
<dbReference type="AlphaFoldDB" id="A0A343JG52"/>
<dbReference type="EMBL" id="CP016786">
    <property type="protein sequence ID" value="ASW44510.1"/>
    <property type="molecule type" value="Genomic_DNA"/>
</dbReference>
<dbReference type="InterPro" id="IPR035901">
    <property type="entry name" value="GIY-YIG_endonuc_sf"/>
</dbReference>
<gene>
    <name evidence="1" type="ORF">BEN51_10580</name>
</gene>
<dbReference type="OrthoDB" id="1912245at2"/>
<evidence type="ECO:0000313" key="1">
    <source>
        <dbReference type="EMBL" id="ASW44510.1"/>
    </source>
</evidence>
<keyword evidence="2" id="KW-1185">Reference proteome</keyword>
<dbReference type="Gene3D" id="3.40.1440.10">
    <property type="entry name" value="GIY-YIG endonuclease"/>
    <property type="match status" value="1"/>
</dbReference>
<accession>A0A343JG52</accession>
<dbReference type="KEGG" id="cia:BEN51_10580"/>
<reference evidence="1 2" key="1">
    <citation type="submission" date="2016-08" db="EMBL/GenBank/DDBJ databases">
        <title>Complete Genome Sequence Of The Indigo Reducing Clostridium isatidis DSM15098.</title>
        <authorList>
            <person name="Little G.T."/>
            <person name="Minton N.P."/>
        </authorList>
    </citation>
    <scope>NUCLEOTIDE SEQUENCE [LARGE SCALE GENOMIC DNA]</scope>
    <source>
        <strain evidence="1 2">DSM 15098</strain>
    </source>
</reference>